<feature type="compositionally biased region" description="Basic and acidic residues" evidence="1">
    <location>
        <begin position="474"/>
        <end position="483"/>
    </location>
</feature>
<dbReference type="Pfam" id="PF01968">
    <property type="entry name" value="Hydantoinase_A"/>
    <property type="match status" value="1"/>
</dbReference>
<dbReference type="GO" id="GO:0017168">
    <property type="term" value="F:5-oxoprolinase (ATP-hydrolyzing) activity"/>
    <property type="evidence" value="ECO:0007669"/>
    <property type="project" value="TreeGrafter"/>
</dbReference>
<feature type="domain" description="Hydantoinase A/oxoprolinase" evidence="2">
    <location>
        <begin position="62"/>
        <end position="348"/>
    </location>
</feature>
<name>A0A0F9GVD2_9ZZZZ</name>
<evidence type="ECO:0000259" key="2">
    <source>
        <dbReference type="Pfam" id="PF01968"/>
    </source>
</evidence>
<sequence length="549" mass="59232">VKEEVKRLVQEEEVEALAICFLWSFRYPAHEQAAAAAIEEIYPDIFITKSSDIYPRIREYERMNTAVLNCFVSRGADAYIGELSRRLTEAGLGQGRVTFMQSIGGQLSPDEGRREPIQLIHSGPVGGVIAATHFAAEMGLSDVITADVGGTSFDTALIKGRRPTYAHRTKVNRLLTGLSSIDIHTIGAGGGSIAWIDERGVPQVGPRSAGSDPGPACYGKGGDEPTLTDVAVSLGLIDPLNFWGGALELDVGAARKAIGERIAEPLGRSIEDAAAGLFEIAVNNMSTAMVTVSLARGYDPRDFTCLAYGGAAGLFMAEVCQRLGIRRVILPPAAATFSAYGLLFSDAIRSYATTVEWLVDQGSLDEVNSAFEQLEEKAVSALREQGFTEGDITVVREGDLKYAGQAFEVPMDMPSHPLTEEDRRLVHDHFVEMYERLYGAGTAWRGFPIILHTARVVATGATRKPQLPRGNGARPRDAKAAQRGSREFVIGPGRKERAPVYDGPSMVTGMMLDGPAFVDDVDTTLLVPSGARLAIDTWRNYVVDPGNAR</sequence>
<feature type="region of interest" description="Disordered" evidence="1">
    <location>
        <begin position="462"/>
        <end position="483"/>
    </location>
</feature>
<reference evidence="4" key="1">
    <citation type="journal article" date="2015" name="Nature">
        <title>Complex archaea that bridge the gap between prokaryotes and eukaryotes.</title>
        <authorList>
            <person name="Spang A."/>
            <person name="Saw J.H."/>
            <person name="Jorgensen S.L."/>
            <person name="Zaremba-Niedzwiedzka K."/>
            <person name="Martijn J."/>
            <person name="Lind A.E."/>
            <person name="van Eijk R."/>
            <person name="Schleper C."/>
            <person name="Guy L."/>
            <person name="Ettema T.J."/>
        </authorList>
    </citation>
    <scope>NUCLEOTIDE SEQUENCE</scope>
</reference>
<evidence type="ECO:0000313" key="4">
    <source>
        <dbReference type="EMBL" id="KKL67082.1"/>
    </source>
</evidence>
<dbReference type="InterPro" id="IPR045079">
    <property type="entry name" value="Oxoprolinase-like"/>
</dbReference>
<dbReference type="PANTHER" id="PTHR11365">
    <property type="entry name" value="5-OXOPROLINASE RELATED"/>
    <property type="match status" value="1"/>
</dbReference>
<dbReference type="EMBL" id="LAZR01026992">
    <property type="protein sequence ID" value="KKL67082.1"/>
    <property type="molecule type" value="Genomic_DNA"/>
</dbReference>
<dbReference type="Pfam" id="PF19278">
    <property type="entry name" value="Hydant_A_C"/>
    <property type="match status" value="1"/>
</dbReference>
<dbReference type="AlphaFoldDB" id="A0A0F9GVD2"/>
<accession>A0A0F9GVD2</accession>
<dbReference type="PANTHER" id="PTHR11365:SF23">
    <property type="entry name" value="HYPOTHETICAL 5-OXOPROLINASE (EUROFUNG)-RELATED"/>
    <property type="match status" value="1"/>
</dbReference>
<organism evidence="4">
    <name type="scientific">marine sediment metagenome</name>
    <dbReference type="NCBI Taxonomy" id="412755"/>
    <lineage>
        <taxon>unclassified sequences</taxon>
        <taxon>metagenomes</taxon>
        <taxon>ecological metagenomes</taxon>
    </lineage>
</organism>
<feature type="non-terminal residue" evidence="4">
    <location>
        <position position="1"/>
    </location>
</feature>
<proteinExistence type="predicted"/>
<dbReference type="GO" id="GO:0005829">
    <property type="term" value="C:cytosol"/>
    <property type="evidence" value="ECO:0007669"/>
    <property type="project" value="TreeGrafter"/>
</dbReference>
<feature type="domain" description="Acetophenone carboxylase-like C-terminal" evidence="3">
    <location>
        <begin position="365"/>
        <end position="539"/>
    </location>
</feature>
<dbReference type="InterPro" id="IPR002821">
    <property type="entry name" value="Hydantoinase_A"/>
</dbReference>
<protein>
    <submittedName>
        <fullName evidence="4">Uncharacterized protein</fullName>
    </submittedName>
</protein>
<comment type="caution">
    <text evidence="4">The sequence shown here is derived from an EMBL/GenBank/DDBJ whole genome shotgun (WGS) entry which is preliminary data.</text>
</comment>
<evidence type="ECO:0000256" key="1">
    <source>
        <dbReference type="SAM" id="MobiDB-lite"/>
    </source>
</evidence>
<gene>
    <name evidence="4" type="ORF">LCGC14_2138550</name>
</gene>
<evidence type="ECO:0000259" key="3">
    <source>
        <dbReference type="Pfam" id="PF19278"/>
    </source>
</evidence>
<dbReference type="GO" id="GO:0006749">
    <property type="term" value="P:glutathione metabolic process"/>
    <property type="evidence" value="ECO:0007669"/>
    <property type="project" value="TreeGrafter"/>
</dbReference>
<dbReference type="InterPro" id="IPR049517">
    <property type="entry name" value="ACX-like_C"/>
</dbReference>